<gene>
    <name evidence="2" type="ORF">SAMN02745691_00781</name>
</gene>
<dbReference type="GO" id="GO:0008202">
    <property type="term" value="P:steroid metabolic process"/>
    <property type="evidence" value="ECO:0007669"/>
    <property type="project" value="TreeGrafter"/>
</dbReference>
<dbReference type="RefSeq" id="WP_073993050.1">
    <property type="nucleotide sequence ID" value="NZ_FQYT01000006.1"/>
</dbReference>
<dbReference type="InterPro" id="IPR002347">
    <property type="entry name" value="SDR_fam"/>
</dbReference>
<dbReference type="AlphaFoldDB" id="A0A1M6DQR9"/>
<evidence type="ECO:0000313" key="3">
    <source>
        <dbReference type="Proteomes" id="UP000184342"/>
    </source>
</evidence>
<dbReference type="STRING" id="1122934.SAMN02745691_00781"/>
<reference evidence="2 3" key="1">
    <citation type="submission" date="2016-11" db="EMBL/GenBank/DDBJ databases">
        <authorList>
            <person name="Jaros S."/>
            <person name="Januszkiewicz K."/>
            <person name="Wedrychowicz H."/>
        </authorList>
    </citation>
    <scope>NUCLEOTIDE SEQUENCE [LARGE SCALE GENOMIC DNA]</scope>
    <source>
        <strain evidence="2 3">DSM 15970</strain>
    </source>
</reference>
<dbReference type="Proteomes" id="UP000184342">
    <property type="component" value="Unassembled WGS sequence"/>
</dbReference>
<proteinExistence type="inferred from homology"/>
<protein>
    <submittedName>
        <fullName evidence="2">Short-chain dehydrogenase</fullName>
    </submittedName>
</protein>
<dbReference type="PROSITE" id="PS00061">
    <property type="entry name" value="ADH_SHORT"/>
    <property type="match status" value="1"/>
</dbReference>
<dbReference type="PANTHER" id="PTHR43313:SF1">
    <property type="entry name" value="3BETA-HYDROXYSTEROID DEHYDROGENASE DHS-16"/>
    <property type="match status" value="1"/>
</dbReference>
<organism evidence="2 3">
    <name type="scientific">Parasporobacterium paucivorans DSM 15970</name>
    <dbReference type="NCBI Taxonomy" id="1122934"/>
    <lineage>
        <taxon>Bacteria</taxon>
        <taxon>Bacillati</taxon>
        <taxon>Bacillota</taxon>
        <taxon>Clostridia</taxon>
        <taxon>Lachnospirales</taxon>
        <taxon>Lachnospiraceae</taxon>
        <taxon>Parasporobacterium</taxon>
    </lineage>
</organism>
<dbReference type="GO" id="GO:0016491">
    <property type="term" value="F:oxidoreductase activity"/>
    <property type="evidence" value="ECO:0007669"/>
    <property type="project" value="TreeGrafter"/>
</dbReference>
<evidence type="ECO:0000256" key="1">
    <source>
        <dbReference type="ARBA" id="ARBA00006484"/>
    </source>
</evidence>
<dbReference type="OrthoDB" id="9803333at2"/>
<evidence type="ECO:0000313" key="2">
    <source>
        <dbReference type="EMBL" id="SHI75604.1"/>
    </source>
</evidence>
<comment type="similarity">
    <text evidence="1">Belongs to the short-chain dehydrogenases/reductases (SDR) family.</text>
</comment>
<dbReference type="Gene3D" id="3.40.50.720">
    <property type="entry name" value="NAD(P)-binding Rossmann-like Domain"/>
    <property type="match status" value="1"/>
</dbReference>
<name>A0A1M6DQR9_9FIRM</name>
<dbReference type="SUPFAM" id="SSF51735">
    <property type="entry name" value="NAD(P)-binding Rossmann-fold domains"/>
    <property type="match status" value="1"/>
</dbReference>
<dbReference type="EMBL" id="FQYT01000006">
    <property type="protein sequence ID" value="SHI75604.1"/>
    <property type="molecule type" value="Genomic_DNA"/>
</dbReference>
<dbReference type="InterPro" id="IPR036291">
    <property type="entry name" value="NAD(P)-bd_dom_sf"/>
</dbReference>
<sequence>MRKEKRNGLIVITGCDTGIGKSLARILHKRGYTVVLSYMSKPPFGAAPGIYQRKMDLRIPNDIDLFCAFVKEQCSSGMRLEALVSNAGVALIGPVENLPIAAYRENFEINFFGAVKIIQSLIPDLIKNKGKIIINGSNAGRIAMPFLSPYVSTKYAIEGFSDSLRREMNPFGVKTVLLEPASVATPIWNNLRKQDLSFIDKKYLPCIQYGLERFISGGNQGLGSEAAGRIIADILETRNPKARYIISKNKLNTILLQSVPSIILDKAVKKIFKMDYGNK</sequence>
<accession>A0A1M6DQR9</accession>
<keyword evidence="3" id="KW-1185">Reference proteome</keyword>
<dbReference type="Pfam" id="PF00106">
    <property type="entry name" value="adh_short"/>
    <property type="match status" value="1"/>
</dbReference>
<dbReference type="PANTHER" id="PTHR43313">
    <property type="entry name" value="SHORT-CHAIN DEHYDROGENASE/REDUCTASE FAMILY 9C"/>
    <property type="match status" value="1"/>
</dbReference>
<dbReference type="PRINTS" id="PR00081">
    <property type="entry name" value="GDHRDH"/>
</dbReference>
<dbReference type="InterPro" id="IPR020904">
    <property type="entry name" value="Sc_DH/Rdtase_CS"/>
</dbReference>